<dbReference type="InterPro" id="IPR011032">
    <property type="entry name" value="GroES-like_sf"/>
</dbReference>
<dbReference type="InterPro" id="IPR013154">
    <property type="entry name" value="ADH-like_N"/>
</dbReference>
<dbReference type="PaxDb" id="55529-EKX38138"/>
<dbReference type="Proteomes" id="UP000011087">
    <property type="component" value="Unassembled WGS sequence"/>
</dbReference>
<gene>
    <name evidence="2" type="ORF">GUITHDRAFT_77483</name>
</gene>
<dbReference type="OrthoDB" id="3509362at2759"/>
<dbReference type="AlphaFoldDB" id="L1IPE8"/>
<dbReference type="GeneID" id="17294886"/>
<dbReference type="KEGG" id="gtt:GUITHDRAFT_77483"/>
<dbReference type="HOGENOM" id="CLU_026673_3_1_1"/>
<dbReference type="OMA" id="LVHPVID"/>
<dbReference type="EnsemblProtists" id="EKX38138">
    <property type="protein sequence ID" value="EKX38138"/>
    <property type="gene ID" value="GUITHDRAFT_77483"/>
</dbReference>
<dbReference type="PANTHER" id="PTHR43677">
    <property type="entry name" value="SHORT-CHAIN DEHYDROGENASE/REDUCTASE"/>
    <property type="match status" value="1"/>
</dbReference>
<proteinExistence type="predicted"/>
<dbReference type="SUPFAM" id="SSF50129">
    <property type="entry name" value="GroES-like"/>
    <property type="match status" value="1"/>
</dbReference>
<dbReference type="InterPro" id="IPR051397">
    <property type="entry name" value="Zn-ADH-like_protein"/>
</dbReference>
<evidence type="ECO:0000313" key="4">
    <source>
        <dbReference type="Proteomes" id="UP000011087"/>
    </source>
</evidence>
<reference evidence="2 4" key="1">
    <citation type="journal article" date="2012" name="Nature">
        <title>Algal genomes reveal evolutionary mosaicism and the fate of nucleomorphs.</title>
        <authorList>
            <consortium name="DOE Joint Genome Institute"/>
            <person name="Curtis B.A."/>
            <person name="Tanifuji G."/>
            <person name="Burki F."/>
            <person name="Gruber A."/>
            <person name="Irimia M."/>
            <person name="Maruyama S."/>
            <person name="Arias M.C."/>
            <person name="Ball S.G."/>
            <person name="Gile G.H."/>
            <person name="Hirakawa Y."/>
            <person name="Hopkins J.F."/>
            <person name="Kuo A."/>
            <person name="Rensing S.A."/>
            <person name="Schmutz J."/>
            <person name="Symeonidi A."/>
            <person name="Elias M."/>
            <person name="Eveleigh R.J."/>
            <person name="Herman E.K."/>
            <person name="Klute M.J."/>
            <person name="Nakayama T."/>
            <person name="Obornik M."/>
            <person name="Reyes-Prieto A."/>
            <person name="Armbrust E.V."/>
            <person name="Aves S.J."/>
            <person name="Beiko R.G."/>
            <person name="Coutinho P."/>
            <person name="Dacks J.B."/>
            <person name="Durnford D.G."/>
            <person name="Fast N.M."/>
            <person name="Green B.R."/>
            <person name="Grisdale C.J."/>
            <person name="Hempel F."/>
            <person name="Henrissat B."/>
            <person name="Hoppner M.P."/>
            <person name="Ishida K."/>
            <person name="Kim E."/>
            <person name="Koreny L."/>
            <person name="Kroth P.G."/>
            <person name="Liu Y."/>
            <person name="Malik S.B."/>
            <person name="Maier U.G."/>
            <person name="McRose D."/>
            <person name="Mock T."/>
            <person name="Neilson J.A."/>
            <person name="Onodera N.T."/>
            <person name="Poole A.M."/>
            <person name="Pritham E.J."/>
            <person name="Richards T.A."/>
            <person name="Rocap G."/>
            <person name="Roy S.W."/>
            <person name="Sarai C."/>
            <person name="Schaack S."/>
            <person name="Shirato S."/>
            <person name="Slamovits C.H."/>
            <person name="Spencer D.F."/>
            <person name="Suzuki S."/>
            <person name="Worden A.Z."/>
            <person name="Zauner S."/>
            <person name="Barry K."/>
            <person name="Bell C."/>
            <person name="Bharti A.K."/>
            <person name="Crow J.A."/>
            <person name="Grimwood J."/>
            <person name="Kramer R."/>
            <person name="Lindquist E."/>
            <person name="Lucas S."/>
            <person name="Salamov A."/>
            <person name="McFadden G.I."/>
            <person name="Lane C.E."/>
            <person name="Keeling P.J."/>
            <person name="Gray M.W."/>
            <person name="Grigoriev I.V."/>
            <person name="Archibald J.M."/>
        </authorList>
    </citation>
    <scope>NUCLEOTIDE SEQUENCE</scope>
    <source>
        <strain evidence="2 4">CCMP2712</strain>
    </source>
</reference>
<dbReference type="Pfam" id="PF08240">
    <property type="entry name" value="ADH_N"/>
    <property type="match status" value="1"/>
</dbReference>
<sequence>MPKAGSLDQLRLEGFDESELQATEDLLKIEVRSSDVKSRVTQSSVQVKAIGLNFADIFACQGLYSATPTGSFVPGLEFSGIIVEVGADVKERDGWRPKAGERVMGVTRFGGYTTHLLTRSCFVRPIPSDWSYEEGAGFLCTSLTAWYGLVHLGGLKKDQHVLVHSAAGGVGLAALEIVLAHKAHPIATIGTASKASLLQARMRGRRRILGIYVTQERFNLPSSKIIEGIAIVMDSVQGPYFQPCYDRLCRGGRIVVFGAASMTPPGDRPNWIRLAWQWLRRPTVDPLEIIAANKGVLGFNLIWMWDKVEEMSEMLKSMLAAVPWKVRGFDIDLVASPTCQRPLVGKTYKMEDAADALRFLQSGQNVGKVVLVVNSGSS</sequence>
<dbReference type="SUPFAM" id="SSF51735">
    <property type="entry name" value="NAD(P)-binding Rossmann-fold domains"/>
    <property type="match status" value="1"/>
</dbReference>
<protein>
    <recommendedName>
        <fullName evidence="1">Enoyl reductase (ER) domain-containing protein</fullName>
    </recommendedName>
</protein>
<dbReference type="eggNOG" id="KOG1197">
    <property type="taxonomic scope" value="Eukaryota"/>
</dbReference>
<keyword evidence="4" id="KW-1185">Reference proteome</keyword>
<dbReference type="EMBL" id="JH993051">
    <property type="protein sequence ID" value="EKX38138.1"/>
    <property type="molecule type" value="Genomic_DNA"/>
</dbReference>
<dbReference type="PANTHER" id="PTHR43677:SF4">
    <property type="entry name" value="QUINONE OXIDOREDUCTASE-LIKE PROTEIN 2"/>
    <property type="match status" value="1"/>
</dbReference>
<evidence type="ECO:0000313" key="3">
    <source>
        <dbReference type="EnsemblProtists" id="EKX38138"/>
    </source>
</evidence>
<dbReference type="GO" id="GO:0016491">
    <property type="term" value="F:oxidoreductase activity"/>
    <property type="evidence" value="ECO:0007669"/>
    <property type="project" value="InterPro"/>
</dbReference>
<dbReference type="STRING" id="905079.L1IPE8"/>
<accession>L1IPE8</accession>
<evidence type="ECO:0000313" key="2">
    <source>
        <dbReference type="EMBL" id="EKX38138.1"/>
    </source>
</evidence>
<reference evidence="4" key="2">
    <citation type="submission" date="2012-11" db="EMBL/GenBank/DDBJ databases">
        <authorList>
            <person name="Kuo A."/>
            <person name="Curtis B.A."/>
            <person name="Tanifuji G."/>
            <person name="Burki F."/>
            <person name="Gruber A."/>
            <person name="Irimia M."/>
            <person name="Maruyama S."/>
            <person name="Arias M.C."/>
            <person name="Ball S.G."/>
            <person name="Gile G.H."/>
            <person name="Hirakawa Y."/>
            <person name="Hopkins J.F."/>
            <person name="Rensing S.A."/>
            <person name="Schmutz J."/>
            <person name="Symeonidi A."/>
            <person name="Elias M."/>
            <person name="Eveleigh R.J."/>
            <person name="Herman E.K."/>
            <person name="Klute M.J."/>
            <person name="Nakayama T."/>
            <person name="Obornik M."/>
            <person name="Reyes-Prieto A."/>
            <person name="Armbrust E.V."/>
            <person name="Aves S.J."/>
            <person name="Beiko R.G."/>
            <person name="Coutinho P."/>
            <person name="Dacks J.B."/>
            <person name="Durnford D.G."/>
            <person name="Fast N.M."/>
            <person name="Green B.R."/>
            <person name="Grisdale C."/>
            <person name="Hempe F."/>
            <person name="Henrissat B."/>
            <person name="Hoppner M.P."/>
            <person name="Ishida K.-I."/>
            <person name="Kim E."/>
            <person name="Koreny L."/>
            <person name="Kroth P.G."/>
            <person name="Liu Y."/>
            <person name="Malik S.-B."/>
            <person name="Maier U.G."/>
            <person name="McRose D."/>
            <person name="Mock T."/>
            <person name="Neilson J.A."/>
            <person name="Onodera N.T."/>
            <person name="Poole A.M."/>
            <person name="Pritham E.J."/>
            <person name="Richards T.A."/>
            <person name="Rocap G."/>
            <person name="Roy S.W."/>
            <person name="Sarai C."/>
            <person name="Schaack S."/>
            <person name="Shirato S."/>
            <person name="Slamovits C.H."/>
            <person name="Spencer D.F."/>
            <person name="Suzuki S."/>
            <person name="Worden A.Z."/>
            <person name="Zauner S."/>
            <person name="Barry K."/>
            <person name="Bell C."/>
            <person name="Bharti A.K."/>
            <person name="Crow J.A."/>
            <person name="Grimwood J."/>
            <person name="Kramer R."/>
            <person name="Lindquist E."/>
            <person name="Lucas S."/>
            <person name="Salamov A."/>
            <person name="McFadden G.I."/>
            <person name="Lane C.E."/>
            <person name="Keeling P.J."/>
            <person name="Gray M.W."/>
            <person name="Grigoriev I.V."/>
            <person name="Archibald J.M."/>
        </authorList>
    </citation>
    <scope>NUCLEOTIDE SEQUENCE</scope>
    <source>
        <strain evidence="4">CCMP2712</strain>
    </source>
</reference>
<evidence type="ECO:0000259" key="1">
    <source>
        <dbReference type="SMART" id="SM00829"/>
    </source>
</evidence>
<dbReference type="InterPro" id="IPR036291">
    <property type="entry name" value="NAD(P)-bd_dom_sf"/>
</dbReference>
<name>L1IPE8_GUITC</name>
<dbReference type="Pfam" id="PF13602">
    <property type="entry name" value="ADH_zinc_N_2"/>
    <property type="match status" value="1"/>
</dbReference>
<dbReference type="InterPro" id="IPR020843">
    <property type="entry name" value="ER"/>
</dbReference>
<feature type="domain" description="Enoyl reductase (ER)" evidence="1">
    <location>
        <begin position="5"/>
        <end position="371"/>
    </location>
</feature>
<dbReference type="SMART" id="SM00829">
    <property type="entry name" value="PKS_ER"/>
    <property type="match status" value="1"/>
</dbReference>
<dbReference type="Gene3D" id="3.90.180.10">
    <property type="entry name" value="Medium-chain alcohol dehydrogenases, catalytic domain"/>
    <property type="match status" value="1"/>
</dbReference>
<organism evidence="2">
    <name type="scientific">Guillardia theta (strain CCMP2712)</name>
    <name type="common">Cryptophyte</name>
    <dbReference type="NCBI Taxonomy" id="905079"/>
    <lineage>
        <taxon>Eukaryota</taxon>
        <taxon>Cryptophyceae</taxon>
        <taxon>Pyrenomonadales</taxon>
        <taxon>Geminigeraceae</taxon>
        <taxon>Guillardia</taxon>
    </lineage>
</organism>
<dbReference type="RefSeq" id="XP_005825118.1">
    <property type="nucleotide sequence ID" value="XM_005825061.1"/>
</dbReference>
<reference evidence="3" key="3">
    <citation type="submission" date="2015-06" db="UniProtKB">
        <authorList>
            <consortium name="EnsemblProtists"/>
        </authorList>
    </citation>
    <scope>IDENTIFICATION</scope>
</reference>